<evidence type="ECO:0000256" key="6">
    <source>
        <dbReference type="ARBA" id="ARBA00023002"/>
    </source>
</evidence>
<comment type="cofactor">
    <cofactor evidence="1 8">
        <name>Zn(2+)</name>
        <dbReference type="ChEBI" id="CHEBI:29105"/>
    </cofactor>
</comment>
<dbReference type="GO" id="GO:0008270">
    <property type="term" value="F:zinc ion binding"/>
    <property type="evidence" value="ECO:0007669"/>
    <property type="project" value="InterPro"/>
</dbReference>
<dbReference type="OrthoDB" id="5363962at2759"/>
<feature type="domain" description="Alcohol dehydrogenase-like C-terminal" evidence="9">
    <location>
        <begin position="200"/>
        <end position="344"/>
    </location>
</feature>
<dbReference type="AlphaFoldDB" id="A0A1J7JSK0"/>
<comment type="pathway">
    <text evidence="2">Carbohydrate degradation.</text>
</comment>
<dbReference type="InterPro" id="IPR013154">
    <property type="entry name" value="ADH-like_N"/>
</dbReference>
<dbReference type="Proteomes" id="UP000182658">
    <property type="component" value="Unassembled WGS sequence"/>
</dbReference>
<evidence type="ECO:0000313" key="11">
    <source>
        <dbReference type="EMBL" id="OIW32332.1"/>
    </source>
</evidence>
<dbReference type="InterPro" id="IPR011032">
    <property type="entry name" value="GroES-like_sf"/>
</dbReference>
<dbReference type="GO" id="GO:0003939">
    <property type="term" value="F:L-iditol 2-dehydrogenase (NAD+) activity"/>
    <property type="evidence" value="ECO:0007669"/>
    <property type="project" value="TreeGrafter"/>
</dbReference>
<evidence type="ECO:0000256" key="5">
    <source>
        <dbReference type="ARBA" id="ARBA00022833"/>
    </source>
</evidence>
<dbReference type="Gene3D" id="3.40.50.720">
    <property type="entry name" value="NAD(P)-binding Rossmann-like Domain"/>
    <property type="match status" value="1"/>
</dbReference>
<evidence type="ECO:0000259" key="10">
    <source>
        <dbReference type="Pfam" id="PF08240"/>
    </source>
</evidence>
<dbReference type="PROSITE" id="PS00059">
    <property type="entry name" value="ADH_ZINC"/>
    <property type="match status" value="1"/>
</dbReference>
<dbReference type="InterPro" id="IPR045306">
    <property type="entry name" value="SDH-like"/>
</dbReference>
<organism evidence="11 12">
    <name type="scientific">Coniochaeta ligniaria NRRL 30616</name>
    <dbReference type="NCBI Taxonomy" id="1408157"/>
    <lineage>
        <taxon>Eukaryota</taxon>
        <taxon>Fungi</taxon>
        <taxon>Dikarya</taxon>
        <taxon>Ascomycota</taxon>
        <taxon>Pezizomycotina</taxon>
        <taxon>Sordariomycetes</taxon>
        <taxon>Sordariomycetidae</taxon>
        <taxon>Coniochaetales</taxon>
        <taxon>Coniochaetaceae</taxon>
        <taxon>Coniochaeta</taxon>
    </lineage>
</organism>
<evidence type="ECO:0000256" key="8">
    <source>
        <dbReference type="RuleBase" id="RU361277"/>
    </source>
</evidence>
<feature type="domain" description="Alcohol dehydrogenase-like N-terminal" evidence="10">
    <location>
        <begin position="36"/>
        <end position="157"/>
    </location>
</feature>
<proteinExistence type="inferred from homology"/>
<dbReference type="GO" id="GO:0006062">
    <property type="term" value="P:sorbitol catabolic process"/>
    <property type="evidence" value="ECO:0007669"/>
    <property type="project" value="TreeGrafter"/>
</dbReference>
<sequence length="401" mass="43073">MSRIPDTTSTSRSRGQYLHGVRALKGELRELAPLASDEVRIAIRCTSICGSDVHYFNHLCNGSIRVREPLCLGHEASGQIVAVGSGASHVGEADLKPGDAVALECGVACGQCAHCRGRRYNICPQLRFRSSGSKFPHYQGTLQELVDHPARWVHRIPPELGFEVGALLEPLAVAVHAVRRAGPDTIPSTRPCCLVFGAGAIGLLCAAAARADGCQDVVMVDMDQGRLAFALEQGFASVVHAVKPRRGETLQDRLDIARETAVDIAGLKWPDGNTIGRVQKTFECTGAESCLHSSIYATESGGTVVLVGMGTPNHTLPISELTAREINLVSTWRYADAYPRAIAIAKASVTRMPIDGNRLPDITQMITHRYQGLDLVQDALEMAGKTRDAAGRLVVKTVVDL</sequence>
<keyword evidence="4 8" id="KW-0479">Metal-binding</keyword>
<comment type="similarity">
    <text evidence="3 8">Belongs to the zinc-containing alcohol dehydrogenase family.</text>
</comment>
<dbReference type="InterPro" id="IPR036291">
    <property type="entry name" value="NAD(P)-bd_dom_sf"/>
</dbReference>
<dbReference type="EMBL" id="KV875095">
    <property type="protein sequence ID" value="OIW32332.1"/>
    <property type="molecule type" value="Genomic_DNA"/>
</dbReference>
<keyword evidence="5 8" id="KW-0862">Zinc</keyword>
<dbReference type="SUPFAM" id="SSF51735">
    <property type="entry name" value="NAD(P)-binding Rossmann-fold domains"/>
    <property type="match status" value="1"/>
</dbReference>
<reference evidence="11 12" key="1">
    <citation type="submission" date="2016-10" db="EMBL/GenBank/DDBJ databases">
        <title>Draft genome sequence of Coniochaeta ligniaria NRRL30616, a lignocellulolytic fungus for bioabatement of inhibitors in plant biomass hydrolysates.</title>
        <authorList>
            <consortium name="DOE Joint Genome Institute"/>
            <person name="Jimenez D.J."/>
            <person name="Hector R.E."/>
            <person name="Riley R."/>
            <person name="Sun H."/>
            <person name="Grigoriev I.V."/>
            <person name="Van Elsas J.D."/>
            <person name="Nichols N.N."/>
        </authorList>
    </citation>
    <scope>NUCLEOTIDE SEQUENCE [LARGE SCALE GENOMIC DNA]</scope>
    <source>
        <strain evidence="11 12">NRRL 30616</strain>
    </source>
</reference>
<evidence type="ECO:0000259" key="9">
    <source>
        <dbReference type="Pfam" id="PF00107"/>
    </source>
</evidence>
<dbReference type="Pfam" id="PF08240">
    <property type="entry name" value="ADH_N"/>
    <property type="match status" value="1"/>
</dbReference>
<evidence type="ECO:0000313" key="12">
    <source>
        <dbReference type="Proteomes" id="UP000182658"/>
    </source>
</evidence>
<evidence type="ECO:0000256" key="2">
    <source>
        <dbReference type="ARBA" id="ARBA00004921"/>
    </source>
</evidence>
<dbReference type="InterPro" id="IPR002328">
    <property type="entry name" value="ADH_Zn_CS"/>
</dbReference>
<dbReference type="Gene3D" id="3.90.180.10">
    <property type="entry name" value="Medium-chain alcohol dehydrogenases, catalytic domain"/>
    <property type="match status" value="1"/>
</dbReference>
<dbReference type="InterPro" id="IPR013149">
    <property type="entry name" value="ADH-like_C"/>
</dbReference>
<evidence type="ECO:0000256" key="3">
    <source>
        <dbReference type="ARBA" id="ARBA00008072"/>
    </source>
</evidence>
<evidence type="ECO:0000256" key="7">
    <source>
        <dbReference type="ARBA" id="ARBA00023027"/>
    </source>
</evidence>
<dbReference type="PANTHER" id="PTHR43161:SF25">
    <property type="entry name" value="ALCOHOL DEHYDROGENASE, PUTATIVE (AFU_ORTHOLOGUE AFUA_1G14390)-RELATED"/>
    <property type="match status" value="1"/>
</dbReference>
<protein>
    <submittedName>
        <fullName evidence="11">Alcohol dehydrogenase</fullName>
    </submittedName>
</protein>
<keyword evidence="12" id="KW-1185">Reference proteome</keyword>
<name>A0A1J7JSK0_9PEZI</name>
<evidence type="ECO:0000256" key="1">
    <source>
        <dbReference type="ARBA" id="ARBA00001947"/>
    </source>
</evidence>
<keyword evidence="6" id="KW-0560">Oxidoreductase</keyword>
<dbReference type="SUPFAM" id="SSF50129">
    <property type="entry name" value="GroES-like"/>
    <property type="match status" value="1"/>
</dbReference>
<dbReference type="Pfam" id="PF00107">
    <property type="entry name" value="ADH_zinc_N"/>
    <property type="match status" value="1"/>
</dbReference>
<keyword evidence="7" id="KW-0520">NAD</keyword>
<dbReference type="PANTHER" id="PTHR43161">
    <property type="entry name" value="SORBITOL DEHYDROGENASE"/>
    <property type="match status" value="1"/>
</dbReference>
<dbReference type="InParanoid" id="A0A1J7JSK0"/>
<evidence type="ECO:0000256" key="4">
    <source>
        <dbReference type="ARBA" id="ARBA00022723"/>
    </source>
</evidence>
<dbReference type="STRING" id="1408157.A0A1J7JSK0"/>
<gene>
    <name evidence="11" type="ORF">CONLIGDRAFT_630023</name>
</gene>
<accession>A0A1J7JSK0</accession>
<dbReference type="CDD" id="cd05285">
    <property type="entry name" value="sorbitol_DH"/>
    <property type="match status" value="1"/>
</dbReference>